<evidence type="ECO:0000313" key="2">
    <source>
        <dbReference type="EMBL" id="WGZ90975.1"/>
    </source>
</evidence>
<dbReference type="Proteomes" id="UP001300672">
    <property type="component" value="Chromosome"/>
</dbReference>
<dbReference type="Pfam" id="PF09012">
    <property type="entry name" value="FeoC"/>
    <property type="match status" value="1"/>
</dbReference>
<protein>
    <submittedName>
        <fullName evidence="2">FeoC-like transcriptional regulator</fullName>
    </submittedName>
</protein>
<feature type="domain" description="Transcriptional regulator HTH-type FeoC" evidence="1">
    <location>
        <begin position="3"/>
        <end position="70"/>
    </location>
</feature>
<dbReference type="KEGG" id="tdu:QJT80_00555"/>
<evidence type="ECO:0000259" key="1">
    <source>
        <dbReference type="Pfam" id="PF09012"/>
    </source>
</evidence>
<dbReference type="Gene3D" id="1.10.10.10">
    <property type="entry name" value="Winged helix-like DNA-binding domain superfamily/Winged helix DNA-binding domain"/>
    <property type="match status" value="1"/>
</dbReference>
<dbReference type="InterPro" id="IPR036390">
    <property type="entry name" value="WH_DNA-bd_sf"/>
</dbReference>
<accession>A0AA95KIB2</accession>
<dbReference type="InterPro" id="IPR015102">
    <property type="entry name" value="Tscrpt_reg_HTH_FeoC"/>
</dbReference>
<name>A0AA95KIB2_9GAMM</name>
<dbReference type="EMBL" id="CP124755">
    <property type="protein sequence ID" value="WGZ90975.1"/>
    <property type="molecule type" value="Genomic_DNA"/>
</dbReference>
<dbReference type="SUPFAM" id="SSF46785">
    <property type="entry name" value="Winged helix' DNA-binding domain"/>
    <property type="match status" value="1"/>
</dbReference>
<proteinExistence type="predicted"/>
<gene>
    <name evidence="2" type="ORF">QJT80_00555</name>
</gene>
<dbReference type="AlphaFoldDB" id="A0AA95KIB2"/>
<sequence length="86" mass="9554">MLLGQIRDYVKAREVVSLQDVMLHFDIAADSAEFALNYWLRKGKIQLKTANCSSGGCSSGSCNSSQSAQYSWAQRAIPLRFHARIS</sequence>
<reference evidence="2" key="1">
    <citation type="journal article" date="2023" name="Int. J. Mol. Sci.">
        <title>Metagenomics Revealed a New Genus 'Candidatus Thiocaldithrix dubininis' gen. nov., sp. nov. and a New Species 'Candidatus Thiothrix putei' sp. nov. in the Family Thiotrichaceae, Some Members of Which Have Traits of Both Na+- and H+-Motive Energetics.</title>
        <authorList>
            <person name="Ravin N.V."/>
            <person name="Muntyan M.S."/>
            <person name="Smolyakov D.D."/>
            <person name="Rudenko T.S."/>
            <person name="Beletsky A.V."/>
            <person name="Mardanov A.V."/>
            <person name="Grabovich M.Y."/>
        </authorList>
    </citation>
    <scope>NUCLEOTIDE SEQUENCE</scope>
    <source>
        <strain evidence="2">GKL-01</strain>
    </source>
</reference>
<dbReference type="InterPro" id="IPR036388">
    <property type="entry name" value="WH-like_DNA-bd_sf"/>
</dbReference>
<reference evidence="2" key="2">
    <citation type="submission" date="2023-04" db="EMBL/GenBank/DDBJ databases">
        <authorList>
            <person name="Beletskiy A.V."/>
            <person name="Mardanov A.V."/>
            <person name="Ravin N.V."/>
        </authorList>
    </citation>
    <scope>NUCLEOTIDE SEQUENCE</scope>
    <source>
        <strain evidence="2">GKL-01</strain>
    </source>
</reference>
<organism evidence="2">
    <name type="scientific">Candidatus Thiocaldithrix dubininis</name>
    <dbReference type="NCBI Taxonomy" id="3080823"/>
    <lineage>
        <taxon>Bacteria</taxon>
        <taxon>Pseudomonadati</taxon>
        <taxon>Pseudomonadota</taxon>
        <taxon>Gammaproteobacteria</taxon>
        <taxon>Thiotrichales</taxon>
        <taxon>Thiotrichaceae</taxon>
        <taxon>Candidatus Thiocaldithrix</taxon>
    </lineage>
</organism>